<dbReference type="InterPro" id="IPR009008">
    <property type="entry name" value="Val/Leu/Ile-tRNA-synth_edit"/>
</dbReference>
<dbReference type="GO" id="GO:0002161">
    <property type="term" value="F:aminoacyl-tRNA deacylase activity"/>
    <property type="evidence" value="ECO:0007669"/>
    <property type="project" value="InterPro"/>
</dbReference>
<keyword evidence="2" id="KW-0547">Nucleotide-binding</keyword>
<keyword evidence="1" id="KW-0436">Ligase</keyword>
<evidence type="ECO:0000256" key="5">
    <source>
        <dbReference type="ARBA" id="ARBA00023146"/>
    </source>
</evidence>
<name>A0A1R3H7E9_COCAP</name>
<dbReference type="PANTHER" id="PTHR42780">
    <property type="entry name" value="SOLEUCYL-TRNA SYNTHETASE"/>
    <property type="match status" value="1"/>
</dbReference>
<evidence type="ECO:0000313" key="7">
    <source>
        <dbReference type="Proteomes" id="UP000188268"/>
    </source>
</evidence>
<dbReference type="Gramene" id="OMO66252">
    <property type="protein sequence ID" value="OMO66252"/>
    <property type="gene ID" value="CCACVL1_21241"/>
</dbReference>
<dbReference type="InterPro" id="IPR023586">
    <property type="entry name" value="Ile-tRNA-ligase_type2"/>
</dbReference>
<organism evidence="6 7">
    <name type="scientific">Corchorus capsularis</name>
    <name type="common">Jute</name>
    <dbReference type="NCBI Taxonomy" id="210143"/>
    <lineage>
        <taxon>Eukaryota</taxon>
        <taxon>Viridiplantae</taxon>
        <taxon>Streptophyta</taxon>
        <taxon>Embryophyta</taxon>
        <taxon>Tracheophyta</taxon>
        <taxon>Spermatophyta</taxon>
        <taxon>Magnoliopsida</taxon>
        <taxon>eudicotyledons</taxon>
        <taxon>Gunneridae</taxon>
        <taxon>Pentapetalae</taxon>
        <taxon>rosids</taxon>
        <taxon>malvids</taxon>
        <taxon>Malvales</taxon>
        <taxon>Malvaceae</taxon>
        <taxon>Grewioideae</taxon>
        <taxon>Apeibeae</taxon>
        <taxon>Corchorus</taxon>
    </lineage>
</organism>
<evidence type="ECO:0000313" key="6">
    <source>
        <dbReference type="EMBL" id="OMO66252.1"/>
    </source>
</evidence>
<dbReference type="GO" id="GO:0006428">
    <property type="term" value="P:isoleucyl-tRNA aminoacylation"/>
    <property type="evidence" value="ECO:0007669"/>
    <property type="project" value="TreeGrafter"/>
</dbReference>
<reference evidence="6 7" key="1">
    <citation type="submission" date="2013-09" db="EMBL/GenBank/DDBJ databases">
        <title>Corchorus capsularis genome sequencing.</title>
        <authorList>
            <person name="Alam M."/>
            <person name="Haque M.S."/>
            <person name="Islam M.S."/>
            <person name="Emdad E.M."/>
            <person name="Islam M.M."/>
            <person name="Ahmed B."/>
            <person name="Halim A."/>
            <person name="Hossen Q.M.M."/>
            <person name="Hossain M.Z."/>
            <person name="Ahmed R."/>
            <person name="Khan M.M."/>
            <person name="Islam R."/>
            <person name="Rashid M.M."/>
            <person name="Khan S.A."/>
            <person name="Rahman M.S."/>
            <person name="Alam M."/>
        </authorList>
    </citation>
    <scope>NUCLEOTIDE SEQUENCE [LARGE SCALE GENOMIC DNA]</scope>
    <source>
        <strain evidence="7">cv. CVL-1</strain>
        <tissue evidence="6">Whole seedling</tissue>
    </source>
</reference>
<dbReference type="OrthoDB" id="1002298at2759"/>
<evidence type="ECO:0000256" key="4">
    <source>
        <dbReference type="ARBA" id="ARBA00022917"/>
    </source>
</evidence>
<evidence type="ECO:0000256" key="1">
    <source>
        <dbReference type="ARBA" id="ARBA00022598"/>
    </source>
</evidence>
<gene>
    <name evidence="6" type="ORF">CCACVL1_21241</name>
</gene>
<dbReference type="PANTHER" id="PTHR42780:SF1">
    <property type="entry name" value="ISOLEUCINE--TRNA LIGASE, CYTOPLASMIC"/>
    <property type="match status" value="1"/>
</dbReference>
<accession>A0A1R3H7E9</accession>
<dbReference type="Gene3D" id="3.90.740.10">
    <property type="entry name" value="Valyl/Leucyl/Isoleucyl-tRNA synthetase, editing domain"/>
    <property type="match status" value="1"/>
</dbReference>
<protein>
    <submittedName>
        <fullName evidence="6">Aminoacyl-tRNA synthetase, class Ia</fullName>
    </submittedName>
</protein>
<keyword evidence="7" id="KW-1185">Reference proteome</keyword>
<dbReference type="SUPFAM" id="SSF50677">
    <property type="entry name" value="ValRS/IleRS/LeuRS editing domain"/>
    <property type="match status" value="1"/>
</dbReference>
<keyword evidence="5 6" id="KW-0030">Aminoacyl-tRNA synthetase</keyword>
<proteinExistence type="predicted"/>
<keyword evidence="3" id="KW-0067">ATP-binding</keyword>
<sequence length="105" mass="11650">MAFQWSTRSTAGLVSRHEIGLTHVYDDEVMAAFLIVGSPYDAAFVAWTTTPWSLRSNLALGVNASFVYLKGAAQVMKHLTEECSPPFLPWHFQMGDTKVACTVRL</sequence>
<dbReference type="AlphaFoldDB" id="A0A1R3H7E9"/>
<keyword evidence="4" id="KW-0648">Protein biosynthesis</keyword>
<dbReference type="GO" id="GO:0004822">
    <property type="term" value="F:isoleucine-tRNA ligase activity"/>
    <property type="evidence" value="ECO:0007669"/>
    <property type="project" value="InterPro"/>
</dbReference>
<dbReference type="STRING" id="210143.A0A1R3H7E9"/>
<evidence type="ECO:0000256" key="3">
    <source>
        <dbReference type="ARBA" id="ARBA00022840"/>
    </source>
</evidence>
<dbReference type="Proteomes" id="UP000188268">
    <property type="component" value="Unassembled WGS sequence"/>
</dbReference>
<comment type="caution">
    <text evidence="6">The sequence shown here is derived from an EMBL/GenBank/DDBJ whole genome shotgun (WGS) entry which is preliminary data.</text>
</comment>
<dbReference type="GO" id="GO:0005524">
    <property type="term" value="F:ATP binding"/>
    <property type="evidence" value="ECO:0007669"/>
    <property type="project" value="UniProtKB-KW"/>
</dbReference>
<evidence type="ECO:0000256" key="2">
    <source>
        <dbReference type="ARBA" id="ARBA00022741"/>
    </source>
</evidence>
<dbReference type="EMBL" id="AWWV01012544">
    <property type="protein sequence ID" value="OMO66252.1"/>
    <property type="molecule type" value="Genomic_DNA"/>
</dbReference>